<proteinExistence type="predicted"/>
<keyword evidence="2" id="KW-1185">Reference proteome</keyword>
<evidence type="ECO:0000313" key="2">
    <source>
        <dbReference type="Proteomes" id="UP000291236"/>
    </source>
</evidence>
<sequence>MFDKNEFKINFRKWLDANPNASYEEAKVFCESQIPLPSRENYTWLEEQSLAWFLWRKENQAKQNLNIYYSEEEIENFIAKKRILI</sequence>
<accession>A0A4P2VI26</accession>
<protein>
    <submittedName>
        <fullName evidence="1">Uncharacterized protein</fullName>
    </submittedName>
</protein>
<dbReference type="Proteomes" id="UP000291236">
    <property type="component" value="Chromosome"/>
</dbReference>
<gene>
    <name evidence="1" type="ORF">JCM31447_08120</name>
</gene>
<dbReference type="AlphaFoldDB" id="A0A4P2VI26"/>
<evidence type="ECO:0000313" key="1">
    <source>
        <dbReference type="EMBL" id="BBH52371.1"/>
    </source>
</evidence>
<dbReference type="RefSeq" id="WP_130606810.1">
    <property type="nucleotide sequence ID" value="NZ_AP019368.1"/>
</dbReference>
<reference evidence="1 2" key="1">
    <citation type="submission" date="2018-12" db="EMBL/GenBank/DDBJ databases">
        <title>Rubrispira sanarue gen. nov., sp., nov., a member of the order Silvanigrellales, isolated from a brackish lake in Hamamatsu Japan.</title>
        <authorList>
            <person name="Maejima Y."/>
            <person name="Iino T."/>
            <person name="Muraguchi Y."/>
            <person name="Fukuda K."/>
            <person name="Nojiri H."/>
            <person name="Ohkuma M."/>
            <person name="Moriuchi R."/>
            <person name="Dohra H."/>
            <person name="Kimbara K."/>
            <person name="Shintani M."/>
        </authorList>
    </citation>
    <scope>NUCLEOTIDE SEQUENCE [LARGE SCALE GENOMIC DNA]</scope>
    <source>
        <strain evidence="1 2">RF1110005</strain>
    </source>
</reference>
<organism evidence="1 2">
    <name type="scientific">Fluviispira sanaruensis</name>
    <dbReference type="NCBI Taxonomy" id="2493639"/>
    <lineage>
        <taxon>Bacteria</taxon>
        <taxon>Pseudomonadati</taxon>
        <taxon>Bdellovibrionota</taxon>
        <taxon>Oligoflexia</taxon>
        <taxon>Silvanigrellales</taxon>
        <taxon>Silvanigrellaceae</taxon>
        <taxon>Fluviispira</taxon>
    </lineage>
</organism>
<dbReference type="KEGG" id="sbf:JCM31447_08120"/>
<dbReference type="EMBL" id="AP019368">
    <property type="protein sequence ID" value="BBH52371.1"/>
    <property type="molecule type" value="Genomic_DNA"/>
</dbReference>
<name>A0A4P2VI26_FLUSA</name>
<dbReference type="OrthoDB" id="5298348at2"/>